<sequence length="87" mass="9240">MGKRVGKTPQKKSVLLFFYPQGISATMLLSAPDGLPISKSSFHPQGISATMLLSAPDGLPISKSSLKEMSSGPTESVVLFRSGHYES</sequence>
<accession>A0ABV9JVA8</accession>
<keyword evidence="2" id="KW-1185">Reference proteome</keyword>
<evidence type="ECO:0000313" key="2">
    <source>
        <dbReference type="Proteomes" id="UP001595988"/>
    </source>
</evidence>
<protein>
    <submittedName>
        <fullName evidence="1">Uncharacterized protein</fullName>
    </submittedName>
</protein>
<dbReference type="EMBL" id="JBHSFT010000007">
    <property type="protein sequence ID" value="MFC4661668.1"/>
    <property type="molecule type" value="Genomic_DNA"/>
</dbReference>
<evidence type="ECO:0000313" key="1">
    <source>
        <dbReference type="EMBL" id="MFC4661668.1"/>
    </source>
</evidence>
<organism evidence="1 2">
    <name type="scientific">Oceanobacillus aidingensis</name>
    <dbReference type="NCBI Taxonomy" id="645964"/>
    <lineage>
        <taxon>Bacteria</taxon>
        <taxon>Bacillati</taxon>
        <taxon>Bacillota</taxon>
        <taxon>Bacilli</taxon>
        <taxon>Bacillales</taxon>
        <taxon>Bacillaceae</taxon>
        <taxon>Oceanobacillus</taxon>
    </lineage>
</organism>
<dbReference type="Proteomes" id="UP001595988">
    <property type="component" value="Unassembled WGS sequence"/>
</dbReference>
<name>A0ABV9JVA8_9BACI</name>
<gene>
    <name evidence="1" type="ORF">ACFO3P_05480</name>
</gene>
<comment type="caution">
    <text evidence="1">The sequence shown here is derived from an EMBL/GenBank/DDBJ whole genome shotgun (WGS) entry which is preliminary data.</text>
</comment>
<proteinExistence type="predicted"/>
<reference evidence="2" key="1">
    <citation type="journal article" date="2019" name="Int. J. Syst. Evol. Microbiol.">
        <title>The Global Catalogue of Microorganisms (GCM) 10K type strain sequencing project: providing services to taxonomists for standard genome sequencing and annotation.</title>
        <authorList>
            <consortium name="The Broad Institute Genomics Platform"/>
            <consortium name="The Broad Institute Genome Sequencing Center for Infectious Disease"/>
            <person name="Wu L."/>
            <person name="Ma J."/>
        </authorList>
    </citation>
    <scope>NUCLEOTIDE SEQUENCE [LARGE SCALE GENOMIC DNA]</scope>
    <source>
        <strain evidence="2">CCUG 37257</strain>
    </source>
</reference>
<dbReference type="RefSeq" id="WP_379542228.1">
    <property type="nucleotide sequence ID" value="NZ_JBHSFT010000007.1"/>
</dbReference>